<reference evidence="3" key="2">
    <citation type="submission" date="2020-09" db="EMBL/GenBank/DDBJ databases">
        <authorList>
            <person name="Sun Q."/>
            <person name="Ohkuma M."/>
        </authorList>
    </citation>
    <scope>NUCLEOTIDE SEQUENCE</scope>
    <source>
        <strain evidence="3">JCM 4714</strain>
    </source>
</reference>
<feature type="region of interest" description="Disordered" evidence="1">
    <location>
        <begin position="28"/>
        <end position="162"/>
    </location>
</feature>
<keyword evidence="2" id="KW-0732">Signal</keyword>
<sequence length="162" mass="17011">MHRTTTTAALLATVAVSALAGCVTVRHPATPAPSRDTAPALPTAPRPDGTAEPRVVQAPAREALEMTGPSRHPGHPSPSAARHLSPSAPRHPVEAPPLAHRPPAAPPAPPRPREHPRQPHTTAPERPNPVPRAPGVCALGRQYGGWSENSPESRICDQTYGH</sequence>
<dbReference type="EMBL" id="BMVG01000019">
    <property type="protein sequence ID" value="GHE09340.1"/>
    <property type="molecule type" value="Genomic_DNA"/>
</dbReference>
<reference evidence="3" key="1">
    <citation type="journal article" date="2014" name="Int. J. Syst. Evol. Microbiol.">
        <title>Complete genome sequence of Corynebacterium casei LMG S-19264T (=DSM 44701T), isolated from a smear-ripened cheese.</title>
        <authorList>
            <consortium name="US DOE Joint Genome Institute (JGI-PGF)"/>
            <person name="Walter F."/>
            <person name="Albersmeier A."/>
            <person name="Kalinowski J."/>
            <person name="Ruckert C."/>
        </authorList>
    </citation>
    <scope>NUCLEOTIDE SEQUENCE</scope>
    <source>
        <strain evidence="3">JCM 4714</strain>
    </source>
</reference>
<proteinExistence type="predicted"/>
<keyword evidence="4" id="KW-1185">Reference proteome</keyword>
<evidence type="ECO:0000256" key="2">
    <source>
        <dbReference type="SAM" id="SignalP"/>
    </source>
</evidence>
<organism evidence="3 4">
    <name type="scientific">Streptomyces alanosinicus</name>
    <dbReference type="NCBI Taxonomy" id="68171"/>
    <lineage>
        <taxon>Bacteria</taxon>
        <taxon>Bacillati</taxon>
        <taxon>Actinomycetota</taxon>
        <taxon>Actinomycetes</taxon>
        <taxon>Kitasatosporales</taxon>
        <taxon>Streptomycetaceae</taxon>
        <taxon>Streptomyces</taxon>
    </lineage>
</organism>
<keyword evidence="3" id="KW-0449">Lipoprotein</keyword>
<feature type="signal peptide" evidence="2">
    <location>
        <begin position="1"/>
        <end position="20"/>
    </location>
</feature>
<name>A0A919D5T0_9ACTN</name>
<evidence type="ECO:0000313" key="4">
    <source>
        <dbReference type="Proteomes" id="UP000655443"/>
    </source>
</evidence>
<protein>
    <submittedName>
        <fullName evidence="3">Lipoprotein</fullName>
    </submittedName>
</protein>
<dbReference type="RefSeq" id="WP_189956868.1">
    <property type="nucleotide sequence ID" value="NZ_BMVG01000019.1"/>
</dbReference>
<dbReference type="PROSITE" id="PS51257">
    <property type="entry name" value="PROKAR_LIPOPROTEIN"/>
    <property type="match status" value="1"/>
</dbReference>
<dbReference type="AlphaFoldDB" id="A0A919D5T0"/>
<evidence type="ECO:0000313" key="3">
    <source>
        <dbReference type="EMBL" id="GHE09340.1"/>
    </source>
</evidence>
<dbReference type="Proteomes" id="UP000655443">
    <property type="component" value="Unassembled WGS sequence"/>
</dbReference>
<feature type="compositionally biased region" description="Pro residues" evidence="1">
    <location>
        <begin position="99"/>
        <end position="110"/>
    </location>
</feature>
<gene>
    <name evidence="3" type="ORF">GCM10010339_61350</name>
</gene>
<accession>A0A919D5T0</accession>
<evidence type="ECO:0000256" key="1">
    <source>
        <dbReference type="SAM" id="MobiDB-lite"/>
    </source>
</evidence>
<comment type="caution">
    <text evidence="3">The sequence shown here is derived from an EMBL/GenBank/DDBJ whole genome shotgun (WGS) entry which is preliminary data.</text>
</comment>
<feature type="chain" id="PRO_5038468086" evidence="2">
    <location>
        <begin position="21"/>
        <end position="162"/>
    </location>
</feature>